<dbReference type="Pfam" id="PF25967">
    <property type="entry name" value="RND-MFP_C"/>
    <property type="match status" value="1"/>
</dbReference>
<feature type="chain" id="PRO_5012717880" evidence="5">
    <location>
        <begin position="27"/>
        <end position="373"/>
    </location>
</feature>
<evidence type="ECO:0000256" key="1">
    <source>
        <dbReference type="ARBA" id="ARBA00009477"/>
    </source>
</evidence>
<proteinExistence type="inferred from homology"/>
<reference evidence="9" key="1">
    <citation type="submission" date="2017-05" db="EMBL/GenBank/DDBJ databases">
        <title>Complete and WGS of Bordetella genogroups.</title>
        <authorList>
            <person name="Spilker T."/>
            <person name="Lipuma J."/>
        </authorList>
    </citation>
    <scope>NUCLEOTIDE SEQUENCE [LARGE SCALE GENOMIC DNA]</scope>
    <source>
        <strain evidence="9">AU6712</strain>
    </source>
</reference>
<dbReference type="FunFam" id="2.40.420.20:FF:000006">
    <property type="entry name" value="RND family efflux transporter MFP subunit"/>
    <property type="match status" value="1"/>
</dbReference>
<evidence type="ECO:0000256" key="2">
    <source>
        <dbReference type="ARBA" id="ARBA00022448"/>
    </source>
</evidence>
<dbReference type="GO" id="GO:0015562">
    <property type="term" value="F:efflux transmembrane transporter activity"/>
    <property type="evidence" value="ECO:0007669"/>
    <property type="project" value="TreeGrafter"/>
</dbReference>
<feature type="signal peptide" evidence="5">
    <location>
        <begin position="1"/>
        <end position="26"/>
    </location>
</feature>
<name>A0A261VBL4_9BORD</name>
<dbReference type="PANTHER" id="PTHR30469">
    <property type="entry name" value="MULTIDRUG RESISTANCE PROTEIN MDTA"/>
    <property type="match status" value="1"/>
</dbReference>
<organism evidence="8 9">
    <name type="scientific">Bordetella genomosp. 12</name>
    <dbReference type="NCBI Taxonomy" id="463035"/>
    <lineage>
        <taxon>Bacteria</taxon>
        <taxon>Pseudomonadati</taxon>
        <taxon>Pseudomonadota</taxon>
        <taxon>Betaproteobacteria</taxon>
        <taxon>Burkholderiales</taxon>
        <taxon>Alcaligenaceae</taxon>
        <taxon>Bordetella</taxon>
    </lineage>
</organism>
<dbReference type="InterPro" id="IPR059052">
    <property type="entry name" value="HH_YbhG-like"/>
</dbReference>
<dbReference type="Pfam" id="PF25881">
    <property type="entry name" value="HH_YBHG"/>
    <property type="match status" value="1"/>
</dbReference>
<dbReference type="Gene3D" id="2.40.50.100">
    <property type="match status" value="1"/>
</dbReference>
<comment type="caution">
    <text evidence="8">The sequence shown here is derived from an EMBL/GenBank/DDBJ whole genome shotgun (WGS) entry which is preliminary data.</text>
</comment>
<dbReference type="AlphaFoldDB" id="A0A261VBL4"/>
<evidence type="ECO:0000256" key="3">
    <source>
        <dbReference type="ARBA" id="ARBA00023285"/>
    </source>
</evidence>
<dbReference type="Gene3D" id="1.10.287.470">
    <property type="entry name" value="Helix hairpin bin"/>
    <property type="match status" value="1"/>
</dbReference>
<sequence>MRMKNLLDLPFLRLSCLLLLALSLSACDKPSDSAPDAQTQASLLTVDIVQAREQAWPRKIQVNGAIQAWQEIIVSPETGGLRVSELLVDVGASVKRGDVLARLADETVVAEQRKQAATVAQAQAAYEQAQSDYRRARATEKSGALSAQKVEEYRNTERTAKATLQAAQADLDTVRIKLSQTRIVAADDGLVATKTGILGDVVASGTELYRLIRQGRLEWRAEVDAKQLAGISVNDAAQIDLPDGRTVAGRVRLIDPVLADGTARAVVYVDLDRNAGARRGMFATGFILSGDSQALTLPQSAITRRDGRAYVWLLRDDDHVISRAVTLGRQQGDQVEVISGLTPQDRVVRSGGAFLAEDAKVSVVSAQTAKASQ</sequence>
<evidence type="ECO:0000259" key="7">
    <source>
        <dbReference type="Pfam" id="PF25967"/>
    </source>
</evidence>
<evidence type="ECO:0000259" key="6">
    <source>
        <dbReference type="Pfam" id="PF25881"/>
    </source>
</evidence>
<comment type="similarity">
    <text evidence="1">Belongs to the membrane fusion protein (MFP) (TC 8.A.1) family.</text>
</comment>
<dbReference type="PROSITE" id="PS51257">
    <property type="entry name" value="PROKAR_LIPOPROTEIN"/>
    <property type="match status" value="1"/>
</dbReference>
<evidence type="ECO:0000256" key="5">
    <source>
        <dbReference type="SAM" id="SignalP"/>
    </source>
</evidence>
<keyword evidence="3" id="KW-0170">Cobalt</keyword>
<evidence type="ECO:0000313" key="9">
    <source>
        <dbReference type="Proteomes" id="UP000216429"/>
    </source>
</evidence>
<gene>
    <name evidence="8" type="ORF">CAL22_17255</name>
</gene>
<evidence type="ECO:0000256" key="4">
    <source>
        <dbReference type="SAM" id="Coils"/>
    </source>
</evidence>
<dbReference type="SUPFAM" id="SSF111369">
    <property type="entry name" value="HlyD-like secretion proteins"/>
    <property type="match status" value="1"/>
</dbReference>
<dbReference type="GO" id="GO:1990281">
    <property type="term" value="C:efflux pump complex"/>
    <property type="evidence" value="ECO:0007669"/>
    <property type="project" value="TreeGrafter"/>
</dbReference>
<dbReference type="InterPro" id="IPR006143">
    <property type="entry name" value="RND_pump_MFP"/>
</dbReference>
<feature type="domain" description="YbhG-like alpha-helical hairpin" evidence="6">
    <location>
        <begin position="114"/>
        <end position="187"/>
    </location>
</feature>
<dbReference type="Proteomes" id="UP000216429">
    <property type="component" value="Unassembled WGS sequence"/>
</dbReference>
<dbReference type="Gene3D" id="2.40.30.170">
    <property type="match status" value="1"/>
</dbReference>
<keyword evidence="9" id="KW-1185">Reference proteome</keyword>
<feature type="coiled-coil region" evidence="4">
    <location>
        <begin position="119"/>
        <end position="170"/>
    </location>
</feature>
<evidence type="ECO:0000313" key="8">
    <source>
        <dbReference type="EMBL" id="OZI71558.1"/>
    </source>
</evidence>
<feature type="domain" description="Multidrug resistance protein MdtA-like C-terminal permuted SH3" evidence="7">
    <location>
        <begin position="293"/>
        <end position="351"/>
    </location>
</feature>
<dbReference type="EMBL" id="NEVU01000003">
    <property type="protein sequence ID" value="OZI71558.1"/>
    <property type="molecule type" value="Genomic_DNA"/>
</dbReference>
<dbReference type="NCBIfam" id="TIGR01730">
    <property type="entry name" value="RND_mfp"/>
    <property type="match status" value="1"/>
</dbReference>
<accession>A0A261VBL4</accession>
<keyword evidence="5" id="KW-0732">Signal</keyword>
<protein>
    <submittedName>
        <fullName evidence="8">Uncharacterized protein</fullName>
    </submittedName>
</protein>
<dbReference type="PANTHER" id="PTHR30469:SF15">
    <property type="entry name" value="HLYD FAMILY OF SECRETION PROTEINS"/>
    <property type="match status" value="1"/>
</dbReference>
<keyword evidence="2" id="KW-0813">Transport</keyword>
<dbReference type="Gene3D" id="2.40.420.20">
    <property type="match status" value="1"/>
</dbReference>
<keyword evidence="4" id="KW-0175">Coiled coil</keyword>
<dbReference type="InterPro" id="IPR058627">
    <property type="entry name" value="MdtA-like_C"/>
</dbReference>